<dbReference type="PANTHER" id="PTHR12561:SF3">
    <property type="entry name" value="LIPOYLTRANSFERASE 1, MITOCHONDRIAL"/>
    <property type="match status" value="1"/>
</dbReference>
<dbReference type="SUPFAM" id="SSF82649">
    <property type="entry name" value="SufE/NifU"/>
    <property type="match status" value="1"/>
</dbReference>
<evidence type="ECO:0000256" key="1">
    <source>
        <dbReference type="ARBA" id="ARBA00005085"/>
    </source>
</evidence>
<dbReference type="NCBIfam" id="TIGR00545">
    <property type="entry name" value="lipoyltrans"/>
    <property type="match status" value="1"/>
</dbReference>
<name>B8D239_HALOH</name>
<dbReference type="OrthoDB" id="9788148at2"/>
<dbReference type="InterPro" id="IPR004143">
    <property type="entry name" value="BPL_LPL_catalytic"/>
</dbReference>
<comment type="pathway">
    <text evidence="2">Protein modification; protein lipoylation via exogenous pathway; protein N(6)-(lipoyl)lysine from lipoate: step 1/2.</text>
</comment>
<evidence type="ECO:0000256" key="2">
    <source>
        <dbReference type="ARBA" id="ARBA00005124"/>
    </source>
</evidence>
<dbReference type="Pfam" id="PF21948">
    <property type="entry name" value="LplA-B_cat"/>
    <property type="match status" value="1"/>
</dbReference>
<dbReference type="GO" id="GO:0005524">
    <property type="term" value="F:ATP binding"/>
    <property type="evidence" value="ECO:0007669"/>
    <property type="project" value="UniProtKB-KW"/>
</dbReference>
<evidence type="ECO:0000313" key="10">
    <source>
        <dbReference type="Proteomes" id="UP000000719"/>
    </source>
</evidence>
<dbReference type="eggNOG" id="COG0095">
    <property type="taxonomic scope" value="Bacteria"/>
</dbReference>
<dbReference type="Pfam" id="PF10437">
    <property type="entry name" value="Lip_prot_lig_C"/>
    <property type="match status" value="1"/>
</dbReference>
<reference evidence="9 10" key="1">
    <citation type="journal article" date="2009" name="PLoS ONE">
        <title>Genome analysis of the anaerobic thermohalophilic bacterium Halothermothrix orenii.</title>
        <authorList>
            <person name="Mavromatis K."/>
            <person name="Ivanova N."/>
            <person name="Anderson I."/>
            <person name="Lykidis A."/>
            <person name="Hooper S.D."/>
            <person name="Sun H."/>
            <person name="Kunin V."/>
            <person name="Lapidus A."/>
            <person name="Hugenholtz P."/>
            <person name="Patel B."/>
            <person name="Kyrpides N.C."/>
        </authorList>
    </citation>
    <scope>NUCLEOTIDE SEQUENCE [LARGE SCALE GENOMIC DNA]</scope>
    <source>
        <strain evidence="10">H 168 / OCM 544 / DSM 9562</strain>
    </source>
</reference>
<dbReference type="UniPathway" id="UPA00537">
    <property type="reaction ID" value="UER00594"/>
</dbReference>
<proteinExistence type="predicted"/>
<evidence type="ECO:0000256" key="5">
    <source>
        <dbReference type="ARBA" id="ARBA00022741"/>
    </source>
</evidence>
<dbReference type="STRING" id="373903.Hore_05080"/>
<gene>
    <name evidence="9" type="ordered locus">Hore_05080</name>
</gene>
<comment type="catalytic activity">
    <reaction evidence="7">
        <text>L-lysyl-[lipoyl-carrier protein] + (R)-lipoate + ATP = N(6)-[(R)-lipoyl]-L-lysyl-[lipoyl-carrier protein] + AMP + diphosphate + H(+)</text>
        <dbReference type="Rhea" id="RHEA:49288"/>
        <dbReference type="Rhea" id="RHEA-COMP:10500"/>
        <dbReference type="Rhea" id="RHEA-COMP:10502"/>
        <dbReference type="ChEBI" id="CHEBI:15378"/>
        <dbReference type="ChEBI" id="CHEBI:29969"/>
        <dbReference type="ChEBI" id="CHEBI:30616"/>
        <dbReference type="ChEBI" id="CHEBI:33019"/>
        <dbReference type="ChEBI" id="CHEBI:83088"/>
        <dbReference type="ChEBI" id="CHEBI:83099"/>
        <dbReference type="ChEBI" id="CHEBI:456215"/>
        <dbReference type="EC" id="6.3.1.20"/>
    </reaction>
</comment>
<dbReference type="EC" id="6.3.1.20" evidence="3"/>
<dbReference type="InterPro" id="IPR045864">
    <property type="entry name" value="aa-tRNA-synth_II/BPL/LPL"/>
</dbReference>
<evidence type="ECO:0000313" key="9">
    <source>
        <dbReference type="EMBL" id="ACL69266.1"/>
    </source>
</evidence>
<keyword evidence="4 9" id="KW-0436">Ligase</keyword>
<dbReference type="InterPro" id="IPR004562">
    <property type="entry name" value="LipoylTrfase_LipoateP_Ligase"/>
</dbReference>
<dbReference type="AlphaFoldDB" id="B8D239"/>
<feature type="domain" description="BPL/LPL catalytic" evidence="8">
    <location>
        <begin position="30"/>
        <end position="213"/>
    </location>
</feature>
<dbReference type="EMBL" id="CP001098">
    <property type="protein sequence ID" value="ACL69266.1"/>
    <property type="molecule type" value="Genomic_DNA"/>
</dbReference>
<comment type="pathway">
    <text evidence="1">Protein modification; protein lipoylation via exogenous pathway; protein N(6)-(lipoyl)lysine from lipoate: step 2/2.</text>
</comment>
<keyword evidence="10" id="KW-1185">Reference proteome</keyword>
<evidence type="ECO:0000256" key="7">
    <source>
        <dbReference type="ARBA" id="ARBA00048037"/>
    </source>
</evidence>
<dbReference type="GO" id="GO:0016979">
    <property type="term" value="F:lipoate-protein ligase activity"/>
    <property type="evidence" value="ECO:0007669"/>
    <property type="project" value="UniProtKB-EC"/>
</dbReference>
<dbReference type="HOGENOM" id="CLU_022986_0_1_9"/>
<organism evidence="9 10">
    <name type="scientific">Halothermothrix orenii (strain H 168 / OCM 544 / DSM 9562)</name>
    <dbReference type="NCBI Taxonomy" id="373903"/>
    <lineage>
        <taxon>Bacteria</taxon>
        <taxon>Bacillati</taxon>
        <taxon>Bacillota</taxon>
        <taxon>Clostridia</taxon>
        <taxon>Halanaerobiales</taxon>
        <taxon>Halothermotrichaceae</taxon>
        <taxon>Halothermothrix</taxon>
    </lineage>
</organism>
<dbReference type="PANTHER" id="PTHR12561">
    <property type="entry name" value="LIPOATE-PROTEIN LIGASE"/>
    <property type="match status" value="1"/>
</dbReference>
<evidence type="ECO:0000256" key="6">
    <source>
        <dbReference type="ARBA" id="ARBA00022840"/>
    </source>
</evidence>
<keyword evidence="6" id="KW-0067">ATP-binding</keyword>
<dbReference type="RefSeq" id="WP_012635454.1">
    <property type="nucleotide sequence ID" value="NC_011899.1"/>
</dbReference>
<dbReference type="GO" id="GO:0017118">
    <property type="term" value="F:lipoyltransferase activity"/>
    <property type="evidence" value="ECO:0007669"/>
    <property type="project" value="TreeGrafter"/>
</dbReference>
<dbReference type="KEGG" id="hor:Hore_05080"/>
<dbReference type="PROSITE" id="PS51733">
    <property type="entry name" value="BPL_LPL_CATALYTIC"/>
    <property type="match status" value="1"/>
</dbReference>
<dbReference type="Proteomes" id="UP000000719">
    <property type="component" value="Chromosome"/>
</dbReference>
<dbReference type="CDD" id="cd16443">
    <property type="entry name" value="LplA"/>
    <property type="match status" value="1"/>
</dbReference>
<protein>
    <recommendedName>
        <fullName evidence="3">lipoate--protein ligase</fullName>
        <ecNumber evidence="3">6.3.1.20</ecNumber>
    </recommendedName>
</protein>
<dbReference type="GO" id="GO:0009249">
    <property type="term" value="P:protein lipoylation"/>
    <property type="evidence" value="ECO:0007669"/>
    <property type="project" value="InterPro"/>
</dbReference>
<dbReference type="GO" id="GO:0005737">
    <property type="term" value="C:cytoplasm"/>
    <property type="evidence" value="ECO:0007669"/>
    <property type="project" value="TreeGrafter"/>
</dbReference>
<sequence>MEFKPEIIYSQSFNPWYNLALEEYLLNGVSDNEVILYLWQNDNTVVVGRNQNAWKECRCKLLEEEGGKLARRLSGGGAVYHDLGNLNFTFLMKDSLYDLKHQLNVILNAVKMAGIEAEFSGRNDLVVQGKKFSGNAFYKAKGSSYHHGTILVNSDFSKLMRYLQVSSDKIRSKGVDSVRARVINLKEVNPDINIEKMKKLMEESFIKAYGDNIETSPEEINPEKLPELDKLYQKYSSWEWRYGRTPEFDIKLVNRFDWGGIELNLALKNGVITESTIYSDAMESDLIRKIASSLKGVPFRFGDINNRLTGLKEEEGKNIIDDLLTWLKNKIS</sequence>
<dbReference type="Gene3D" id="3.30.930.10">
    <property type="entry name" value="Bira Bifunctional Protein, Domain 2"/>
    <property type="match status" value="1"/>
</dbReference>
<evidence type="ECO:0000259" key="8">
    <source>
        <dbReference type="PROSITE" id="PS51733"/>
    </source>
</evidence>
<accession>B8D239</accession>
<dbReference type="InterPro" id="IPR019491">
    <property type="entry name" value="Lipoate_protein_ligase_C"/>
</dbReference>
<evidence type="ECO:0000256" key="4">
    <source>
        <dbReference type="ARBA" id="ARBA00022598"/>
    </source>
</evidence>
<dbReference type="Gene3D" id="3.30.390.50">
    <property type="entry name" value="CO dehydrogenase flavoprotein, C-terminal domain"/>
    <property type="match status" value="1"/>
</dbReference>
<evidence type="ECO:0000256" key="3">
    <source>
        <dbReference type="ARBA" id="ARBA00012367"/>
    </source>
</evidence>
<dbReference type="SUPFAM" id="SSF55681">
    <property type="entry name" value="Class II aaRS and biotin synthetases"/>
    <property type="match status" value="1"/>
</dbReference>
<keyword evidence="5" id="KW-0547">Nucleotide-binding</keyword>